<dbReference type="InterPro" id="IPR010848">
    <property type="entry name" value="DUF1465"/>
</dbReference>
<evidence type="ECO:0000313" key="3">
    <source>
        <dbReference type="Proteomes" id="UP000637980"/>
    </source>
</evidence>
<dbReference type="Proteomes" id="UP000637980">
    <property type="component" value="Unassembled WGS sequence"/>
</dbReference>
<dbReference type="Gene3D" id="1.10.8.930">
    <property type="entry name" value="Protein of unknown function DUF1465"/>
    <property type="match status" value="1"/>
</dbReference>
<dbReference type="Pfam" id="PF07323">
    <property type="entry name" value="DUF1465"/>
    <property type="match status" value="1"/>
</dbReference>
<dbReference type="RefSeq" id="WP_189437645.1">
    <property type="nucleotide sequence ID" value="NZ_BMXE01000005.1"/>
</dbReference>
<protein>
    <recommendedName>
        <fullName evidence="4">Regulator of CtrA degradation</fullName>
    </recommendedName>
</protein>
<dbReference type="InterPro" id="IPR038301">
    <property type="entry name" value="AraC-like_sf"/>
</dbReference>
<evidence type="ECO:0000313" key="2">
    <source>
        <dbReference type="EMBL" id="GHB38890.1"/>
    </source>
</evidence>
<comment type="caution">
    <text evidence="2">The sequence shown here is derived from an EMBL/GenBank/DDBJ whole genome shotgun (WGS) entry which is preliminary data.</text>
</comment>
<keyword evidence="3" id="KW-1185">Reference proteome</keyword>
<feature type="coiled-coil region" evidence="1">
    <location>
        <begin position="83"/>
        <end position="112"/>
    </location>
</feature>
<name>A0ABQ3EGS4_9HYPH</name>
<organism evidence="2 3">
    <name type="scientific">Pseudovibrio japonicus</name>
    <dbReference type="NCBI Taxonomy" id="366534"/>
    <lineage>
        <taxon>Bacteria</taxon>
        <taxon>Pseudomonadati</taxon>
        <taxon>Pseudomonadota</taxon>
        <taxon>Alphaproteobacteria</taxon>
        <taxon>Hyphomicrobiales</taxon>
        <taxon>Stappiaceae</taxon>
        <taxon>Pseudovibrio</taxon>
    </lineage>
</organism>
<sequence length="174" mass="19682">MGEFSTETGPENTFSFAQRLMSSENFMLLFREGMGLIEETASYLDGPGRKQSKALGTAASLAYATESMRLTTRLMQLASWLLLQRAVNNGEIMQAEAQNEKNKIRVDNASRDLQNPAWTDLPEKLRSLIQMSFQLQRRVKHIDNMLKEELLREQAANTSNPVGDQLSHIKATFK</sequence>
<reference evidence="3" key="1">
    <citation type="journal article" date="2019" name="Int. J. Syst. Evol. Microbiol.">
        <title>The Global Catalogue of Microorganisms (GCM) 10K type strain sequencing project: providing services to taxonomists for standard genome sequencing and annotation.</title>
        <authorList>
            <consortium name="The Broad Institute Genomics Platform"/>
            <consortium name="The Broad Institute Genome Sequencing Center for Infectious Disease"/>
            <person name="Wu L."/>
            <person name="Ma J."/>
        </authorList>
    </citation>
    <scope>NUCLEOTIDE SEQUENCE [LARGE SCALE GENOMIC DNA]</scope>
    <source>
        <strain evidence="3">KCTC 12861</strain>
    </source>
</reference>
<gene>
    <name evidence="2" type="ORF">GCM10007094_30460</name>
</gene>
<proteinExistence type="predicted"/>
<keyword evidence="1" id="KW-0175">Coiled coil</keyword>
<dbReference type="EMBL" id="BMXE01000005">
    <property type="protein sequence ID" value="GHB38890.1"/>
    <property type="molecule type" value="Genomic_DNA"/>
</dbReference>
<evidence type="ECO:0008006" key="4">
    <source>
        <dbReference type="Google" id="ProtNLM"/>
    </source>
</evidence>
<accession>A0ABQ3EGS4</accession>
<evidence type="ECO:0000256" key="1">
    <source>
        <dbReference type="SAM" id="Coils"/>
    </source>
</evidence>